<evidence type="ECO:0000313" key="7">
    <source>
        <dbReference type="Proteomes" id="UP000253551"/>
    </source>
</evidence>
<dbReference type="STRING" id="4846.A0A367IWR9"/>
<dbReference type="GO" id="GO:0005634">
    <property type="term" value="C:nucleus"/>
    <property type="evidence" value="ECO:0007669"/>
    <property type="project" value="UniProtKB-SubCell"/>
</dbReference>
<proteinExistence type="inferred from homology"/>
<keyword evidence="5" id="KW-0539">Nucleus</keyword>
<accession>A0A367IWR9</accession>
<dbReference type="Proteomes" id="UP000253551">
    <property type="component" value="Unassembled WGS sequence"/>
</dbReference>
<evidence type="ECO:0000256" key="1">
    <source>
        <dbReference type="ARBA" id="ARBA00004123"/>
    </source>
</evidence>
<evidence type="ECO:0000256" key="2">
    <source>
        <dbReference type="ARBA" id="ARBA00007991"/>
    </source>
</evidence>
<dbReference type="SUPFAM" id="SSF48371">
    <property type="entry name" value="ARM repeat"/>
    <property type="match status" value="1"/>
</dbReference>
<keyword evidence="4" id="KW-0653">Protein transport</keyword>
<evidence type="ECO:0000256" key="3">
    <source>
        <dbReference type="ARBA" id="ARBA00022448"/>
    </source>
</evidence>
<feature type="non-terminal residue" evidence="6">
    <location>
        <position position="540"/>
    </location>
</feature>
<evidence type="ECO:0000256" key="5">
    <source>
        <dbReference type="ARBA" id="ARBA00023242"/>
    </source>
</evidence>
<name>A0A367IWR9_RHIST</name>
<keyword evidence="7" id="KW-1185">Reference proteome</keyword>
<dbReference type="InterPro" id="IPR040709">
    <property type="entry name" value="Importin_rep_1"/>
</dbReference>
<comment type="subcellular location">
    <subcellularLocation>
        <location evidence="1">Nucleus</location>
    </subcellularLocation>
</comment>
<dbReference type="InterPro" id="IPR051345">
    <property type="entry name" value="Importin_beta-like_NTR"/>
</dbReference>
<dbReference type="GO" id="GO:0006606">
    <property type="term" value="P:protein import into nucleus"/>
    <property type="evidence" value="ECO:0007669"/>
    <property type="project" value="TreeGrafter"/>
</dbReference>
<organism evidence="6 7">
    <name type="scientific">Rhizopus stolonifer</name>
    <name type="common">Rhizopus nigricans</name>
    <dbReference type="NCBI Taxonomy" id="4846"/>
    <lineage>
        <taxon>Eukaryota</taxon>
        <taxon>Fungi</taxon>
        <taxon>Fungi incertae sedis</taxon>
        <taxon>Mucoromycota</taxon>
        <taxon>Mucoromycotina</taxon>
        <taxon>Mucoromycetes</taxon>
        <taxon>Mucorales</taxon>
        <taxon>Mucorineae</taxon>
        <taxon>Rhizopodaceae</taxon>
        <taxon>Rhizopus</taxon>
    </lineage>
</organism>
<dbReference type="Pfam" id="PF24140">
    <property type="entry name" value="TPR_TNPO3_IPO13_3rd"/>
    <property type="match status" value="1"/>
</dbReference>
<dbReference type="InterPro" id="IPR011989">
    <property type="entry name" value="ARM-like"/>
</dbReference>
<evidence type="ECO:0008006" key="8">
    <source>
        <dbReference type="Google" id="ProtNLM"/>
    </source>
</evidence>
<dbReference type="AlphaFoldDB" id="A0A367IWR9"/>
<evidence type="ECO:0000313" key="6">
    <source>
        <dbReference type="EMBL" id="RCH82066.1"/>
    </source>
</evidence>
<dbReference type="InterPro" id="IPR016024">
    <property type="entry name" value="ARM-type_fold"/>
</dbReference>
<dbReference type="Gene3D" id="1.25.10.10">
    <property type="entry name" value="Leucine-rich Repeat Variant"/>
    <property type="match status" value="1"/>
</dbReference>
<dbReference type="PANTHER" id="PTHR12363">
    <property type="entry name" value="TRANSPORTIN 3 AND IMPORTIN 13"/>
    <property type="match status" value="1"/>
</dbReference>
<protein>
    <recommendedName>
        <fullName evidence="8">Importin-13</fullName>
    </recommendedName>
</protein>
<dbReference type="PANTHER" id="PTHR12363:SF33">
    <property type="entry name" value="IMPORTIN-13"/>
    <property type="match status" value="1"/>
</dbReference>
<dbReference type="InterPro" id="IPR057942">
    <property type="entry name" value="TPR_TNPO3_IPO13_3rd"/>
</dbReference>
<dbReference type="OrthoDB" id="2016913at2759"/>
<gene>
    <name evidence="6" type="ORF">CU098_001352</name>
</gene>
<keyword evidence="3" id="KW-0813">Transport</keyword>
<dbReference type="Pfam" id="PF18773">
    <property type="entry name" value="Importin_rep"/>
    <property type="match status" value="1"/>
</dbReference>
<sequence length="540" mass="60913">MDMTMRLTGFKGFFPVDQEVSEIPLNFWYVLQETLFDEEVLPVKSQKNWLSGQAAIHIYRELVLVLVKNARYPDDTTWANWNKDIKHKFGTWRRDLGDAMINPYYVLKGDMLSILLDYTSNLLNQWSLIPSASQELEAALFCLKSISEEIPHEENEYLAKFFGELVLGRLPNDCHVYLKSTVLGLFGSLSEWLKLHPEYLGSVLNYIVPCLSDVRLSSSASLAFAEICNHCRESLVNELNTLMQVYASMANTHIQPAILQKVVESVADVIQVLSPDKALAPLMSLTSDILQGVSKALTGSPDMVRERILHQIQYLSACCRGIQSPNDDYQSLEERMSLYDAFASGQLAAMYGQMEGFDEMMYAIRASVQQIVQLADDEEIAKALAHFLDLGMKSTSPLLSLRFEDLVLLVETAYTTAPFSCWLDTASLMMNVYGGQVMFGERLRDFLGALTNKTFGFIHGTEDMENHSDIVDSYFDLLSRTIRRCPVAFYELPPEMINTIFMFVIAGIGLQERLALQAALGFLAEFVSQNLDEDSPKSKI</sequence>
<comment type="similarity">
    <text evidence="2">Belongs to the importin beta family.</text>
</comment>
<dbReference type="GO" id="GO:0005737">
    <property type="term" value="C:cytoplasm"/>
    <property type="evidence" value="ECO:0007669"/>
    <property type="project" value="TreeGrafter"/>
</dbReference>
<dbReference type="EMBL" id="PJQM01005249">
    <property type="protein sequence ID" value="RCH82066.1"/>
    <property type="molecule type" value="Genomic_DNA"/>
</dbReference>
<evidence type="ECO:0000256" key="4">
    <source>
        <dbReference type="ARBA" id="ARBA00022927"/>
    </source>
</evidence>
<reference evidence="6 7" key="1">
    <citation type="journal article" date="2018" name="G3 (Bethesda)">
        <title>Phylogenetic and Phylogenomic Definition of Rhizopus Species.</title>
        <authorList>
            <person name="Gryganskyi A.P."/>
            <person name="Golan J."/>
            <person name="Dolatabadi S."/>
            <person name="Mondo S."/>
            <person name="Robb S."/>
            <person name="Idnurm A."/>
            <person name="Muszewska A."/>
            <person name="Steczkiewicz K."/>
            <person name="Masonjones S."/>
            <person name="Liao H.L."/>
            <person name="Gajdeczka M.T."/>
            <person name="Anike F."/>
            <person name="Vuek A."/>
            <person name="Anishchenko I.M."/>
            <person name="Voigt K."/>
            <person name="de Hoog G.S."/>
            <person name="Smith M.E."/>
            <person name="Heitman J."/>
            <person name="Vilgalys R."/>
            <person name="Stajich J.E."/>
        </authorList>
    </citation>
    <scope>NUCLEOTIDE SEQUENCE [LARGE SCALE GENOMIC DNA]</scope>
    <source>
        <strain evidence="6 7">LSU 92-RS-03</strain>
    </source>
</reference>
<comment type="caution">
    <text evidence="6">The sequence shown here is derived from an EMBL/GenBank/DDBJ whole genome shotgun (WGS) entry which is preliminary data.</text>
</comment>